<dbReference type="EMBL" id="PYNF01000009">
    <property type="protein sequence ID" value="PSU98458.1"/>
    <property type="molecule type" value="Genomic_DNA"/>
</dbReference>
<protein>
    <submittedName>
        <fullName evidence="1">Uncharacterized protein</fullName>
    </submittedName>
</protein>
<dbReference type="RefSeq" id="WP_036796017.1">
    <property type="nucleotide sequence ID" value="NZ_JAUZMX010000001.1"/>
</dbReference>
<gene>
    <name evidence="1" type="ORF">C9J27_12340</name>
</gene>
<evidence type="ECO:0000313" key="1">
    <source>
        <dbReference type="EMBL" id="PSU98458.1"/>
    </source>
</evidence>
<accession>A0A0B7JB12</accession>
<dbReference type="InterPro" id="IPR045508">
    <property type="entry name" value="DUF6482"/>
</dbReference>
<name>A0A0B7JB12_9GAMM</name>
<proteinExistence type="predicted"/>
<sequence>MKLAQLKPWLKSVPKKIPLCVLSCYAGNSNYLMEVEYKHQLQPLTDSNNNLIYFKTIEQAQNLLKKVGINHLTLRLIDPYDEFSDNGLLCDCDQDMVLTF</sequence>
<reference evidence="1 2" key="1">
    <citation type="submission" date="2018-01" db="EMBL/GenBank/DDBJ databases">
        <title>Whole genome sequencing of Histamine producing bacteria.</title>
        <authorList>
            <person name="Butler K."/>
        </authorList>
    </citation>
    <scope>NUCLEOTIDE SEQUENCE [LARGE SCALE GENOMIC DNA]</scope>
    <source>
        <strain evidence="1 2">FS-7.2</strain>
    </source>
</reference>
<dbReference type="AlphaFoldDB" id="A0A0B7JB12"/>
<dbReference type="Pfam" id="PF20090">
    <property type="entry name" value="DUF6482"/>
    <property type="match status" value="1"/>
</dbReference>
<dbReference type="Proteomes" id="UP000241426">
    <property type="component" value="Unassembled WGS sequence"/>
</dbReference>
<comment type="caution">
    <text evidence="1">The sequence shown here is derived from an EMBL/GenBank/DDBJ whole genome shotgun (WGS) entry which is preliminary data.</text>
</comment>
<accession>A0A2T3KHC8</accession>
<dbReference type="GeneID" id="29943220"/>
<organism evidence="1 2">
    <name type="scientific">Photobacterium kishitanii</name>
    <dbReference type="NCBI Taxonomy" id="318456"/>
    <lineage>
        <taxon>Bacteria</taxon>
        <taxon>Pseudomonadati</taxon>
        <taxon>Pseudomonadota</taxon>
        <taxon>Gammaproteobacteria</taxon>
        <taxon>Vibrionales</taxon>
        <taxon>Vibrionaceae</taxon>
        <taxon>Photobacterium</taxon>
    </lineage>
</organism>
<evidence type="ECO:0000313" key="2">
    <source>
        <dbReference type="Proteomes" id="UP000241426"/>
    </source>
</evidence>